<reference evidence="1 2" key="1">
    <citation type="journal article" date="2010" name="ChemBioChem">
        <title>Cloning and characterization of the biosynthetic gene cluster of 16-membered macrolide antibiotic FD-891: involvement of a dual functional cytochrome P450 monooxygenase catalyzing epoxidation and hydroxylation.</title>
        <authorList>
            <person name="Kudo F."/>
            <person name="Motegi A."/>
            <person name="Mizoue K."/>
            <person name="Eguchi T."/>
        </authorList>
    </citation>
    <scope>NUCLEOTIDE SEQUENCE [LARGE SCALE GENOMIC DNA]</scope>
    <source>
        <strain evidence="1 2">A-8890</strain>
    </source>
</reference>
<evidence type="ECO:0000313" key="1">
    <source>
        <dbReference type="EMBL" id="BBC34820.1"/>
    </source>
</evidence>
<protein>
    <submittedName>
        <fullName evidence="1">Uncharacterized protein</fullName>
    </submittedName>
</protein>
<name>A0ABN5VQJ8_9ACTN</name>
<gene>
    <name evidence="1" type="ORF">SGFS_061140</name>
</gene>
<evidence type="ECO:0000313" key="2">
    <source>
        <dbReference type="Proteomes" id="UP001321542"/>
    </source>
</evidence>
<organism evidence="1 2">
    <name type="scientific">Streptomyces graminofaciens</name>
    <dbReference type="NCBI Taxonomy" id="68212"/>
    <lineage>
        <taxon>Bacteria</taxon>
        <taxon>Bacillati</taxon>
        <taxon>Actinomycetota</taxon>
        <taxon>Actinomycetes</taxon>
        <taxon>Kitasatosporales</taxon>
        <taxon>Streptomycetaceae</taxon>
        <taxon>Streptomyces</taxon>
    </lineage>
</organism>
<proteinExistence type="predicted"/>
<reference evidence="1 2" key="2">
    <citation type="journal article" date="2023" name="ChemBioChem">
        <title>Acyltransferase Domain Exchange between Two Independent Type I Polyketide Synthases in the Same Producer Strain of Macrolide Antibiotics.</title>
        <authorList>
            <person name="Kudo F."/>
            <person name="Kishikawa K."/>
            <person name="Tsuboi K."/>
            <person name="Kido T."/>
            <person name="Usui T."/>
            <person name="Hashimoto J."/>
            <person name="Shin-Ya K."/>
            <person name="Miyanaga A."/>
            <person name="Eguchi T."/>
        </authorList>
    </citation>
    <scope>NUCLEOTIDE SEQUENCE [LARGE SCALE GENOMIC DNA]</scope>
    <source>
        <strain evidence="1 2">A-8890</strain>
    </source>
</reference>
<dbReference type="EMBL" id="AP018448">
    <property type="protein sequence ID" value="BBC34820.1"/>
    <property type="molecule type" value="Genomic_DNA"/>
</dbReference>
<accession>A0ABN5VQJ8</accession>
<keyword evidence="2" id="KW-1185">Reference proteome</keyword>
<sequence>MPLMSPYVTYEVRGNPWFVWSSGEGSFQLICGRRFLKGCRVILESVRRPPRETAAARVLPVPPVLRGYYGCGVGVAN</sequence>
<dbReference type="Proteomes" id="UP001321542">
    <property type="component" value="Chromosome"/>
</dbReference>